<accession>A0A193QKR5</accession>
<dbReference type="EMBL" id="LN854557">
    <property type="protein sequence ID" value="CRL45515.1"/>
    <property type="molecule type" value="Genomic_DNA"/>
</dbReference>
<sequence length="50" mass="5704">MKSVSTSVFSRFPGEVSRFVFVSILSASSIMIWLNESAFCMKNRPRTWGK</sequence>
<feature type="transmembrane region" description="Helical" evidence="1">
    <location>
        <begin position="16"/>
        <end position="34"/>
    </location>
</feature>
<dbReference type="Proteomes" id="UP000245838">
    <property type="component" value="Chromosome sggmmb4_Chromosome"/>
</dbReference>
<organism evidence="2 3">
    <name type="scientific">Sodalis glossinidius (strain morsitans)</name>
    <dbReference type="NCBI Taxonomy" id="343509"/>
    <lineage>
        <taxon>Bacteria</taxon>
        <taxon>Pseudomonadati</taxon>
        <taxon>Pseudomonadota</taxon>
        <taxon>Gammaproteobacteria</taxon>
        <taxon>Enterobacterales</taxon>
        <taxon>Bruguierivoracaceae</taxon>
        <taxon>Sodalis</taxon>
    </lineage>
</organism>
<dbReference type="AlphaFoldDB" id="A0A193QKR5"/>
<evidence type="ECO:0000313" key="2">
    <source>
        <dbReference type="EMBL" id="CRL45515.1"/>
    </source>
</evidence>
<protein>
    <submittedName>
        <fullName evidence="2">Uncharacterized protein</fullName>
    </submittedName>
</protein>
<keyword evidence="1" id="KW-1133">Transmembrane helix</keyword>
<reference evidence="2 3" key="1">
    <citation type="submission" date="2015-05" db="EMBL/GenBank/DDBJ databases">
        <authorList>
            <person name="Goodhead I."/>
        </authorList>
    </citation>
    <scope>NUCLEOTIDE SEQUENCE [LARGE SCALE GENOMIC DNA]</scope>
    <source>
        <strain evidence="3">morsitans</strain>
    </source>
</reference>
<evidence type="ECO:0000313" key="3">
    <source>
        <dbReference type="Proteomes" id="UP000245838"/>
    </source>
</evidence>
<name>A0A193QKR5_SODGM</name>
<keyword evidence="1" id="KW-0472">Membrane</keyword>
<evidence type="ECO:0000256" key="1">
    <source>
        <dbReference type="SAM" id="Phobius"/>
    </source>
</evidence>
<keyword evidence="1" id="KW-0812">Transmembrane</keyword>
<gene>
    <name evidence="2" type="ORF">SGGMMB4_03301</name>
</gene>
<proteinExistence type="predicted"/>